<evidence type="ECO:0000313" key="1">
    <source>
        <dbReference type="EMBL" id="WDE96360.1"/>
    </source>
</evidence>
<keyword evidence="2" id="KW-1185">Reference proteome</keyword>
<dbReference type="Proteomes" id="UP001214250">
    <property type="component" value="Chromosome 1"/>
</dbReference>
<proteinExistence type="predicted"/>
<dbReference type="EMBL" id="CP117811">
    <property type="protein sequence ID" value="WDE96360.1"/>
    <property type="molecule type" value="Genomic_DNA"/>
</dbReference>
<dbReference type="RefSeq" id="WP_274150426.1">
    <property type="nucleotide sequence ID" value="NZ_CP117811.1"/>
</dbReference>
<dbReference type="PROSITE" id="PS51257">
    <property type="entry name" value="PROKAR_LIPOPROTEIN"/>
    <property type="match status" value="1"/>
</dbReference>
<accession>A0ABY7VQA0</accession>
<evidence type="ECO:0008006" key="3">
    <source>
        <dbReference type="Google" id="ProtNLM"/>
    </source>
</evidence>
<protein>
    <recommendedName>
        <fullName evidence="3">Lipoprotein</fullName>
    </recommendedName>
</protein>
<gene>
    <name evidence="1" type="ORF">PQO03_00055</name>
</gene>
<sequence>MNNFYKALPLALLMAACNQGPDQATVSKNVENEIKQKYAAEIKAEVEAKVMANIKTELDAVKNQKQALQTTQKPASELNEEEFYIEALKYKDNSSFISAACYSLKNYPASLPTLVKFVEDNINESYASYPIDTIMSFSSDPKFKGYITQLSELEGNLSGDSNYRGNIYKIQVKRVEIDPSYLPSFIAFLNQLAKAEGNYISYLDRTFAQALKLNGYAKGQEKKQLLLALINIFPKVNGSYDLKKAYKVLVKLTGQTLGSEKYDDRQKTGALYLDWAKKNLN</sequence>
<name>A0ABY7VQA0_9BACT</name>
<organism evidence="1 2">
    <name type="scientific">Lentisphaera profundi</name>
    <dbReference type="NCBI Taxonomy" id="1658616"/>
    <lineage>
        <taxon>Bacteria</taxon>
        <taxon>Pseudomonadati</taxon>
        <taxon>Lentisphaerota</taxon>
        <taxon>Lentisphaeria</taxon>
        <taxon>Lentisphaerales</taxon>
        <taxon>Lentisphaeraceae</taxon>
        <taxon>Lentisphaera</taxon>
    </lineage>
</organism>
<reference evidence="1 2" key="1">
    <citation type="submission" date="2023-02" db="EMBL/GenBank/DDBJ databases">
        <title>Genome sequence of Lentisphaera profundi SAORIC-696.</title>
        <authorList>
            <person name="Kim e."/>
            <person name="Cho J.-C."/>
            <person name="Choi A."/>
            <person name="Kang I."/>
        </authorList>
    </citation>
    <scope>NUCLEOTIDE SEQUENCE [LARGE SCALE GENOMIC DNA]</scope>
    <source>
        <strain evidence="1 2">SAORIC-696</strain>
    </source>
</reference>
<evidence type="ECO:0000313" key="2">
    <source>
        <dbReference type="Proteomes" id="UP001214250"/>
    </source>
</evidence>